<name>X0W4F0_9ZZZZ</name>
<comment type="caution">
    <text evidence="1">The sequence shown here is derived from an EMBL/GenBank/DDBJ whole genome shotgun (WGS) entry which is preliminary data.</text>
</comment>
<feature type="non-terminal residue" evidence="1">
    <location>
        <position position="1"/>
    </location>
</feature>
<evidence type="ECO:0000313" key="1">
    <source>
        <dbReference type="EMBL" id="GAG18197.1"/>
    </source>
</evidence>
<organism evidence="1">
    <name type="scientific">marine sediment metagenome</name>
    <dbReference type="NCBI Taxonomy" id="412755"/>
    <lineage>
        <taxon>unclassified sequences</taxon>
        <taxon>metagenomes</taxon>
        <taxon>ecological metagenomes</taxon>
    </lineage>
</organism>
<dbReference type="EMBL" id="BARS01034081">
    <property type="protein sequence ID" value="GAG18197.1"/>
    <property type="molecule type" value="Genomic_DNA"/>
</dbReference>
<sequence>YVEDGKGYFRDDFGTESTAHMADVDLGGVENIVSSAGAEWADQTILEFIIPLDSGDAMDKPLVPGNTYTVLLAYHDLRDGFATRHSRRGTGEIQLNAVP</sequence>
<proteinExistence type="predicted"/>
<reference evidence="1" key="1">
    <citation type="journal article" date="2014" name="Front. Microbiol.">
        <title>High frequency of phylogenetically diverse reductive dehalogenase-homologous genes in deep subseafloor sedimentary metagenomes.</title>
        <authorList>
            <person name="Kawai M."/>
            <person name="Futagami T."/>
            <person name="Toyoda A."/>
            <person name="Takaki Y."/>
            <person name="Nishi S."/>
            <person name="Hori S."/>
            <person name="Arai W."/>
            <person name="Tsubouchi T."/>
            <person name="Morono Y."/>
            <person name="Uchiyama I."/>
            <person name="Ito T."/>
            <person name="Fujiyama A."/>
            <person name="Inagaki F."/>
            <person name="Takami H."/>
        </authorList>
    </citation>
    <scope>NUCLEOTIDE SEQUENCE</scope>
    <source>
        <strain evidence="1">Expedition CK06-06</strain>
    </source>
</reference>
<protein>
    <submittedName>
        <fullName evidence="1">Uncharacterized protein</fullName>
    </submittedName>
</protein>
<accession>X0W4F0</accession>
<dbReference type="AlphaFoldDB" id="X0W4F0"/>
<gene>
    <name evidence="1" type="ORF">S01H1_52701</name>
</gene>